<dbReference type="RefSeq" id="WP_262428574.1">
    <property type="nucleotide sequence ID" value="NZ_JACRTG010000008.1"/>
</dbReference>
<evidence type="ECO:0000313" key="2">
    <source>
        <dbReference type="Proteomes" id="UP000601171"/>
    </source>
</evidence>
<organism evidence="1 2">
    <name type="scientific">Paratissierella segnis</name>
    <dbReference type="NCBI Taxonomy" id="2763679"/>
    <lineage>
        <taxon>Bacteria</taxon>
        <taxon>Bacillati</taxon>
        <taxon>Bacillota</taxon>
        <taxon>Tissierellia</taxon>
        <taxon>Tissierellales</taxon>
        <taxon>Tissierellaceae</taxon>
        <taxon>Paratissierella</taxon>
    </lineage>
</organism>
<comment type="caution">
    <text evidence="1">The sequence shown here is derived from an EMBL/GenBank/DDBJ whole genome shotgun (WGS) entry which is preliminary data.</text>
</comment>
<reference evidence="1" key="1">
    <citation type="submission" date="2020-08" db="EMBL/GenBank/DDBJ databases">
        <title>Genome public.</title>
        <authorList>
            <person name="Liu C."/>
            <person name="Sun Q."/>
        </authorList>
    </citation>
    <scope>NUCLEOTIDE SEQUENCE</scope>
    <source>
        <strain evidence="1">BX21</strain>
    </source>
</reference>
<proteinExistence type="predicted"/>
<dbReference type="AlphaFoldDB" id="A0A926ETC3"/>
<gene>
    <name evidence="1" type="ORF">H8707_02445</name>
</gene>
<accession>A0A926ETC3</accession>
<keyword evidence="2" id="KW-1185">Reference proteome</keyword>
<protein>
    <submittedName>
        <fullName evidence="1">DUF1444 family protein</fullName>
    </submittedName>
</protein>
<evidence type="ECO:0000313" key="1">
    <source>
        <dbReference type="EMBL" id="MBC8587102.1"/>
    </source>
</evidence>
<dbReference type="Pfam" id="PF07285">
    <property type="entry name" value="DUF1444"/>
    <property type="match status" value="1"/>
</dbReference>
<sequence>MEYKEFTDKMIKDLKLEFDEVEMDGKDRIYVTKGVTNVSVPIKPAYKEFKMVGYNNNLKNYIKIIRDILDTYKFKLDLNNVFPLIKQKTYEKSIDKNFITKDLFCDLQVMYASDMGEVFRFVLEEDLINSGISLNALEEKSMNNLNKMTNILARLDDSLEIYSLKFITDYGASLFLSKHMQQQIFNKLGKDILLCMPSASTLLCAKYRETTFKTYTYILKQLITVDNDVNKISNNIYRRDTKGEYLIIA</sequence>
<name>A0A926ETC3_9FIRM</name>
<dbReference type="EMBL" id="JACRTG010000008">
    <property type="protein sequence ID" value="MBC8587102.1"/>
    <property type="molecule type" value="Genomic_DNA"/>
</dbReference>
<dbReference type="InterPro" id="IPR010838">
    <property type="entry name" value="DUF1444"/>
</dbReference>
<dbReference type="Proteomes" id="UP000601171">
    <property type="component" value="Unassembled WGS sequence"/>
</dbReference>